<gene>
    <name evidence="3" type="ORF">BDW02DRAFT_473954</name>
</gene>
<sequence length="433" mass="48305">MDIAKAFEDKQLPTIQIRAENVAGDIEIFARSQVEQLQAGQHGNTPYITSVELKEKVIQTLANRAEGMFLWVNLQLDSLCRASKAQREPAVEAELQALPQGLPDTYLRILERIEAQTPYLGDLTLNCLAWIIYARRPLSTRELQHALAINANCTGRQDISLDPPQVILEACGNLLEEASGAIRPIHYTVQEFFTPTVRGIPQHPMRTQLPDSGSVHKQLSSACLLYIRLVAFNRPVQHHLDLFDRLKNNALAGYAIQSFDYHVSNCGQVPFEVVDQLERLFQHDSAYLAAILQIRILQDDYDLTNATQRFNNMTFLVTPGTIMYSTSLYNIPALRQQWIDQTPPMYALHLAASAGLTSAVIRLLKEGCDIDEKYQNGSTPLYYASLNGHLDILRSLLDAGAEVNAQGGHFGNALQTASYKGYEQVVKTLLDAG</sequence>
<feature type="repeat" description="ANK" evidence="1">
    <location>
        <begin position="376"/>
        <end position="408"/>
    </location>
</feature>
<dbReference type="EMBL" id="ML975349">
    <property type="protein sequence ID" value="KAF1832007.1"/>
    <property type="molecule type" value="Genomic_DNA"/>
</dbReference>
<dbReference type="AlphaFoldDB" id="A0A6A5KA98"/>
<evidence type="ECO:0000313" key="3">
    <source>
        <dbReference type="EMBL" id="KAF1832007.1"/>
    </source>
</evidence>
<proteinExistence type="predicted"/>
<feature type="non-terminal residue" evidence="3">
    <location>
        <position position="433"/>
    </location>
</feature>
<dbReference type="PROSITE" id="PS50088">
    <property type="entry name" value="ANK_REPEAT"/>
    <property type="match status" value="1"/>
</dbReference>
<evidence type="ECO:0000313" key="4">
    <source>
        <dbReference type="Proteomes" id="UP000800040"/>
    </source>
</evidence>
<keyword evidence="4" id="KW-1185">Reference proteome</keyword>
<dbReference type="PROSITE" id="PS50297">
    <property type="entry name" value="ANK_REP_REGION"/>
    <property type="match status" value="1"/>
</dbReference>
<protein>
    <submittedName>
        <fullName evidence="3">Ankyrin</fullName>
    </submittedName>
</protein>
<dbReference type="InterPro" id="IPR002110">
    <property type="entry name" value="Ankyrin_rpt"/>
</dbReference>
<name>A0A6A5KA98_9PLEO</name>
<dbReference type="SUPFAM" id="SSF48403">
    <property type="entry name" value="Ankyrin repeat"/>
    <property type="match status" value="1"/>
</dbReference>
<dbReference type="PANTHER" id="PTHR10039:SF16">
    <property type="entry name" value="GPI INOSITOL-DEACYLASE"/>
    <property type="match status" value="1"/>
</dbReference>
<feature type="domain" description="GPI inositol-deacylase winged helix" evidence="2">
    <location>
        <begin position="127"/>
        <end position="194"/>
    </location>
</feature>
<keyword evidence="1" id="KW-0040">ANK repeat</keyword>
<evidence type="ECO:0000259" key="2">
    <source>
        <dbReference type="Pfam" id="PF22939"/>
    </source>
</evidence>
<dbReference type="PRINTS" id="PR01415">
    <property type="entry name" value="ANKYRIN"/>
</dbReference>
<accession>A0A6A5KA98</accession>
<organism evidence="3 4">
    <name type="scientific">Decorospora gaudefroyi</name>
    <dbReference type="NCBI Taxonomy" id="184978"/>
    <lineage>
        <taxon>Eukaryota</taxon>
        <taxon>Fungi</taxon>
        <taxon>Dikarya</taxon>
        <taxon>Ascomycota</taxon>
        <taxon>Pezizomycotina</taxon>
        <taxon>Dothideomycetes</taxon>
        <taxon>Pleosporomycetidae</taxon>
        <taxon>Pleosporales</taxon>
        <taxon>Pleosporineae</taxon>
        <taxon>Pleosporaceae</taxon>
        <taxon>Decorospora</taxon>
    </lineage>
</organism>
<dbReference type="Proteomes" id="UP000800040">
    <property type="component" value="Unassembled WGS sequence"/>
</dbReference>
<dbReference type="InterPro" id="IPR054471">
    <property type="entry name" value="GPIID_WHD"/>
</dbReference>
<dbReference type="Pfam" id="PF22939">
    <property type="entry name" value="WHD_GPIID"/>
    <property type="match status" value="1"/>
</dbReference>
<dbReference type="SMART" id="SM00248">
    <property type="entry name" value="ANK"/>
    <property type="match status" value="2"/>
</dbReference>
<evidence type="ECO:0000256" key="1">
    <source>
        <dbReference type="PROSITE-ProRule" id="PRU00023"/>
    </source>
</evidence>
<reference evidence="3" key="1">
    <citation type="submission" date="2020-01" db="EMBL/GenBank/DDBJ databases">
        <authorList>
            <consortium name="DOE Joint Genome Institute"/>
            <person name="Haridas S."/>
            <person name="Albert R."/>
            <person name="Binder M."/>
            <person name="Bloem J."/>
            <person name="Labutti K."/>
            <person name="Salamov A."/>
            <person name="Andreopoulos B."/>
            <person name="Baker S.E."/>
            <person name="Barry K."/>
            <person name="Bills G."/>
            <person name="Bluhm B.H."/>
            <person name="Cannon C."/>
            <person name="Castanera R."/>
            <person name="Culley D.E."/>
            <person name="Daum C."/>
            <person name="Ezra D."/>
            <person name="Gonzalez J.B."/>
            <person name="Henrissat B."/>
            <person name="Kuo A."/>
            <person name="Liang C."/>
            <person name="Lipzen A."/>
            <person name="Lutzoni F."/>
            <person name="Magnuson J."/>
            <person name="Mondo S."/>
            <person name="Nolan M."/>
            <person name="Ohm R."/>
            <person name="Pangilinan J."/>
            <person name="Park H.-J."/>
            <person name="Ramirez L."/>
            <person name="Alfaro M."/>
            <person name="Sun H."/>
            <person name="Tritt A."/>
            <person name="Yoshinaga Y."/>
            <person name="Zwiers L.-H."/>
            <person name="Turgeon B.G."/>
            <person name="Goodwin S.B."/>
            <person name="Spatafora J.W."/>
            <person name="Crous P.W."/>
            <person name="Grigoriev I.V."/>
        </authorList>
    </citation>
    <scope>NUCLEOTIDE SEQUENCE</scope>
    <source>
        <strain evidence="3">P77</strain>
    </source>
</reference>
<dbReference type="PANTHER" id="PTHR10039">
    <property type="entry name" value="AMELOGENIN"/>
    <property type="match status" value="1"/>
</dbReference>
<dbReference type="InterPro" id="IPR036770">
    <property type="entry name" value="Ankyrin_rpt-contain_sf"/>
</dbReference>
<dbReference type="Pfam" id="PF12796">
    <property type="entry name" value="Ank_2"/>
    <property type="match status" value="1"/>
</dbReference>
<dbReference type="OrthoDB" id="4772757at2759"/>
<dbReference type="Gene3D" id="1.25.40.20">
    <property type="entry name" value="Ankyrin repeat-containing domain"/>
    <property type="match status" value="1"/>
</dbReference>